<feature type="compositionally biased region" description="Pro residues" evidence="1">
    <location>
        <begin position="74"/>
        <end position="100"/>
    </location>
</feature>
<feature type="compositionally biased region" description="Gly residues" evidence="1">
    <location>
        <begin position="237"/>
        <end position="248"/>
    </location>
</feature>
<dbReference type="AlphaFoldDB" id="A0A561ULK9"/>
<comment type="caution">
    <text evidence="3">The sequence shown here is derived from an EMBL/GenBank/DDBJ whole genome shotgun (WGS) entry which is preliminary data.</text>
</comment>
<keyword evidence="2" id="KW-0472">Membrane</keyword>
<organism evidence="3 4">
    <name type="scientific">Kitasatospora viridis</name>
    <dbReference type="NCBI Taxonomy" id="281105"/>
    <lineage>
        <taxon>Bacteria</taxon>
        <taxon>Bacillati</taxon>
        <taxon>Actinomycetota</taxon>
        <taxon>Actinomycetes</taxon>
        <taxon>Kitasatosporales</taxon>
        <taxon>Streptomycetaceae</taxon>
        <taxon>Kitasatospora</taxon>
    </lineage>
</organism>
<dbReference type="EMBL" id="VIWT01000001">
    <property type="protein sequence ID" value="TWG00278.1"/>
    <property type="molecule type" value="Genomic_DNA"/>
</dbReference>
<feature type="compositionally biased region" description="Pro residues" evidence="1">
    <location>
        <begin position="126"/>
        <end position="166"/>
    </location>
</feature>
<sequence length="428" mass="41633">MTDQGDMTPAVWDPTANGGAGGWVRRPAPGAPRPAAAPPAAPPPAPAAAPTAGPVPPSAGAVGDQGPPLGARPYFPPPAAPPTAAPPPPANPPSMPPTAPPGYGYGYPPQPGPQSAADGPATQVLPPYPGGPAPAHAPYPGHPGHPGPANQPPPGFRPPPAFPPPAGHGLDLPGQYQDDADEDRPRRRAPLLIGAGLVLLLAIGGGAVLATQDSGASKPTAKAAPPTGAGSARPSPSGGGPADGGVPAGPGSAASPSTSASAGASASASPSAGANAQSEATALDALLTKGESAKAPIGSAVAQVDSCPAKADVDSAAQVFDSGAQQRDQLLATLTTLNVADVPGGADAVASLKTAWQTSADIDRAYAAWARSVSAGGCGGSAHAPDTPDKQKADQLNPQATQAKQDFVAKWNALAPAYGLASRTWDRI</sequence>
<proteinExistence type="predicted"/>
<accession>A0A561ULK9</accession>
<feature type="compositionally biased region" description="Low complexity" evidence="1">
    <location>
        <begin position="211"/>
        <end position="236"/>
    </location>
</feature>
<keyword evidence="4" id="KW-1185">Reference proteome</keyword>
<dbReference type="Proteomes" id="UP000317940">
    <property type="component" value="Unassembled WGS sequence"/>
</dbReference>
<keyword evidence="2" id="KW-0812">Transmembrane</keyword>
<dbReference type="RefSeq" id="WP_145906402.1">
    <property type="nucleotide sequence ID" value="NZ_VIWT01000001.1"/>
</dbReference>
<evidence type="ECO:0000313" key="4">
    <source>
        <dbReference type="Proteomes" id="UP000317940"/>
    </source>
</evidence>
<protein>
    <submittedName>
        <fullName evidence="3">Uncharacterized protein</fullName>
    </submittedName>
</protein>
<evidence type="ECO:0000256" key="1">
    <source>
        <dbReference type="SAM" id="MobiDB-lite"/>
    </source>
</evidence>
<name>A0A561ULK9_9ACTN</name>
<evidence type="ECO:0000313" key="3">
    <source>
        <dbReference type="EMBL" id="TWG00278.1"/>
    </source>
</evidence>
<feature type="region of interest" description="Disordered" evidence="1">
    <location>
        <begin position="1"/>
        <end position="187"/>
    </location>
</feature>
<feature type="compositionally biased region" description="Low complexity" evidence="1">
    <location>
        <begin position="249"/>
        <end position="273"/>
    </location>
</feature>
<feature type="region of interest" description="Disordered" evidence="1">
    <location>
        <begin position="377"/>
        <end position="401"/>
    </location>
</feature>
<feature type="region of interest" description="Disordered" evidence="1">
    <location>
        <begin position="211"/>
        <end position="273"/>
    </location>
</feature>
<reference evidence="3 4" key="1">
    <citation type="submission" date="2019-06" db="EMBL/GenBank/DDBJ databases">
        <title>Sequencing the genomes of 1000 actinobacteria strains.</title>
        <authorList>
            <person name="Klenk H.-P."/>
        </authorList>
    </citation>
    <scope>NUCLEOTIDE SEQUENCE [LARGE SCALE GENOMIC DNA]</scope>
    <source>
        <strain evidence="3 4">DSM 44826</strain>
    </source>
</reference>
<dbReference type="OrthoDB" id="3871904at2"/>
<evidence type="ECO:0000256" key="2">
    <source>
        <dbReference type="SAM" id="Phobius"/>
    </source>
</evidence>
<feature type="transmembrane region" description="Helical" evidence="2">
    <location>
        <begin position="191"/>
        <end position="210"/>
    </location>
</feature>
<feature type="compositionally biased region" description="Pro residues" evidence="1">
    <location>
        <begin position="29"/>
        <end position="57"/>
    </location>
</feature>
<keyword evidence="2" id="KW-1133">Transmembrane helix</keyword>
<gene>
    <name evidence="3" type="ORF">FHX73_114152</name>
</gene>